<proteinExistence type="inferred from homology"/>
<sequence length="258" mass="27819">MERREAVDRSVTATDLGGALHDLSLWGLFLQADWVVKLVMVGLLLASVWVWAIVFEKVTSLRRANRAADGFEDAFWSGGSLDDLFRKEGEQPSHPMAAVFAAAMREWRRSAQRLAGSDLVAAGLKERIDRSMNLAVQREMDRLERWMVFLASVGSVGPFVGLFGTVWGIMNSFAAIAGMQNTNLAVVAPGIAEALFATAIGLVAAIPAVLAYNKISTDLARFASRLEGFAAEFGGILSRQSESAVIGTETRTPAAVAE</sequence>
<comment type="function">
    <text evidence="10">Part of the Tol-Pal system, which plays a role in outer membrane invagination during cell division and is important for maintaining outer membrane integrity.</text>
</comment>
<evidence type="ECO:0000256" key="10">
    <source>
        <dbReference type="HAMAP-Rule" id="MF_02202"/>
    </source>
</evidence>
<evidence type="ECO:0000256" key="1">
    <source>
        <dbReference type="ARBA" id="ARBA00004651"/>
    </source>
</evidence>
<dbReference type="Proteomes" id="UP000660885">
    <property type="component" value="Unassembled WGS sequence"/>
</dbReference>
<evidence type="ECO:0000256" key="8">
    <source>
        <dbReference type="ARBA" id="ARBA00023136"/>
    </source>
</evidence>
<keyword evidence="13" id="KW-1185">Reference proteome</keyword>
<evidence type="ECO:0000256" key="5">
    <source>
        <dbReference type="ARBA" id="ARBA00022618"/>
    </source>
</evidence>
<feature type="transmembrane region" description="Helical" evidence="10">
    <location>
        <begin position="146"/>
        <end position="170"/>
    </location>
</feature>
<evidence type="ECO:0000259" key="11">
    <source>
        <dbReference type="Pfam" id="PF01618"/>
    </source>
</evidence>
<evidence type="ECO:0000256" key="3">
    <source>
        <dbReference type="ARBA" id="ARBA00022475"/>
    </source>
</evidence>
<comment type="caution">
    <text evidence="12">The sequence shown here is derived from an EMBL/GenBank/DDBJ whole genome shotgun (WGS) entry which is preliminary data.</text>
</comment>
<evidence type="ECO:0000256" key="7">
    <source>
        <dbReference type="ARBA" id="ARBA00022989"/>
    </source>
</evidence>
<dbReference type="HAMAP" id="MF_02202">
    <property type="entry name" value="TolQ"/>
    <property type="match status" value="1"/>
</dbReference>
<keyword evidence="4 10" id="KW-0997">Cell inner membrane</keyword>
<feature type="domain" description="MotA/TolQ/ExbB proton channel" evidence="11">
    <location>
        <begin position="94"/>
        <end position="227"/>
    </location>
</feature>
<evidence type="ECO:0000313" key="12">
    <source>
        <dbReference type="EMBL" id="MBL6078546.1"/>
    </source>
</evidence>
<keyword evidence="5 10" id="KW-0132">Cell division</keyword>
<evidence type="ECO:0000256" key="4">
    <source>
        <dbReference type="ARBA" id="ARBA00022519"/>
    </source>
</evidence>
<keyword evidence="3 10" id="KW-1003">Cell membrane</keyword>
<dbReference type="NCBIfam" id="TIGR02796">
    <property type="entry name" value="tolQ"/>
    <property type="match status" value="1"/>
</dbReference>
<dbReference type="PANTHER" id="PTHR30625:SF3">
    <property type="entry name" value="TOL-PAL SYSTEM PROTEIN TOLQ"/>
    <property type="match status" value="1"/>
</dbReference>
<evidence type="ECO:0000313" key="13">
    <source>
        <dbReference type="Proteomes" id="UP000660885"/>
    </source>
</evidence>
<evidence type="ECO:0000256" key="6">
    <source>
        <dbReference type="ARBA" id="ARBA00022692"/>
    </source>
</evidence>
<keyword evidence="7 10" id="KW-1133">Transmembrane helix</keyword>
<comment type="similarity">
    <text evidence="2 10">Belongs to the ExbB/TolQ family.</text>
</comment>
<evidence type="ECO:0000256" key="2">
    <source>
        <dbReference type="ARBA" id="ARBA00010442"/>
    </source>
</evidence>
<protein>
    <recommendedName>
        <fullName evidence="10">Tol-Pal system protein TolQ</fullName>
    </recommendedName>
</protein>
<feature type="transmembrane region" description="Helical" evidence="10">
    <location>
        <begin position="190"/>
        <end position="212"/>
    </location>
</feature>
<dbReference type="InterPro" id="IPR002898">
    <property type="entry name" value="MotA_ExbB_proton_chnl"/>
</dbReference>
<reference evidence="12 13" key="1">
    <citation type="submission" date="2021-01" db="EMBL/GenBank/DDBJ databases">
        <title>Belnapia mucosa sp. nov. and Belnapia arida sp. nov., isolated from the Tabernas Desert (Almeria, Spain).</title>
        <authorList>
            <person name="Molina-Menor E."/>
            <person name="Vidal-Verdu A."/>
            <person name="Calonge A."/>
            <person name="Satari L."/>
            <person name="Pereto J."/>
            <person name="Porcar M."/>
        </authorList>
    </citation>
    <scope>NUCLEOTIDE SEQUENCE [LARGE SCALE GENOMIC DNA]</scope>
    <source>
        <strain evidence="12 13">T18</strain>
    </source>
</reference>
<dbReference type="InterPro" id="IPR050790">
    <property type="entry name" value="ExbB/TolQ_transport"/>
</dbReference>
<dbReference type="PANTHER" id="PTHR30625">
    <property type="entry name" value="PROTEIN TOLQ"/>
    <property type="match status" value="1"/>
</dbReference>
<comment type="subunit">
    <text evidence="10">The Tol-Pal system is composed of five core proteins: the inner membrane proteins TolA, TolQ and TolR, the periplasmic protein TolB and the outer membrane protein Pal. They form a network linking the inner and outer membranes and the peptidoglycan layer.</text>
</comment>
<feature type="transmembrane region" description="Helical" evidence="10">
    <location>
        <begin position="34"/>
        <end position="55"/>
    </location>
</feature>
<dbReference type="InterPro" id="IPR014163">
    <property type="entry name" value="Tol-Pal_TolQ"/>
</dbReference>
<dbReference type="Pfam" id="PF01618">
    <property type="entry name" value="MotA_ExbB"/>
    <property type="match status" value="1"/>
</dbReference>
<keyword evidence="8 10" id="KW-0472">Membrane</keyword>
<dbReference type="EMBL" id="JAETWB010000003">
    <property type="protein sequence ID" value="MBL6078546.1"/>
    <property type="molecule type" value="Genomic_DNA"/>
</dbReference>
<evidence type="ECO:0000256" key="9">
    <source>
        <dbReference type="ARBA" id="ARBA00023306"/>
    </source>
</evidence>
<name>A0ABS1U1J5_9PROT</name>
<keyword evidence="6 10" id="KW-0812">Transmembrane</keyword>
<comment type="subcellular location">
    <subcellularLocation>
        <location evidence="10">Cell inner membrane</location>
        <topology evidence="10">Multi-pass membrane protein</topology>
    </subcellularLocation>
    <subcellularLocation>
        <location evidence="1">Cell membrane</location>
        <topology evidence="1">Multi-pass membrane protein</topology>
    </subcellularLocation>
</comment>
<organism evidence="12 13">
    <name type="scientific">Belnapia arida</name>
    <dbReference type="NCBI Taxonomy" id="2804533"/>
    <lineage>
        <taxon>Bacteria</taxon>
        <taxon>Pseudomonadati</taxon>
        <taxon>Pseudomonadota</taxon>
        <taxon>Alphaproteobacteria</taxon>
        <taxon>Acetobacterales</taxon>
        <taxon>Roseomonadaceae</taxon>
        <taxon>Belnapia</taxon>
    </lineage>
</organism>
<accession>A0ABS1U1J5</accession>
<keyword evidence="9 10" id="KW-0131">Cell cycle</keyword>
<gene>
    <name evidence="10 12" type="primary">tolQ</name>
    <name evidence="12" type="ORF">JMJ56_11060</name>
</gene>